<evidence type="ECO:0000313" key="7">
    <source>
        <dbReference type="EMBL" id="SEU07149.1"/>
    </source>
</evidence>
<dbReference type="GO" id="GO:0016787">
    <property type="term" value="F:hydrolase activity"/>
    <property type="evidence" value="ECO:0007669"/>
    <property type="project" value="UniProtKB-KW"/>
</dbReference>
<evidence type="ECO:0000256" key="3">
    <source>
        <dbReference type="ARBA" id="ARBA00023186"/>
    </source>
</evidence>
<gene>
    <name evidence="7" type="ORF">SAMN05216313_12818</name>
</gene>
<dbReference type="EMBL" id="FOIM01000028">
    <property type="protein sequence ID" value="SEU07149.1"/>
    <property type="molecule type" value="Genomic_DNA"/>
</dbReference>
<dbReference type="AlphaFoldDB" id="A0A1I0JD67"/>
<evidence type="ECO:0000313" key="8">
    <source>
        <dbReference type="Proteomes" id="UP000198508"/>
    </source>
</evidence>
<dbReference type="CDD" id="cd03112">
    <property type="entry name" value="CobW-like"/>
    <property type="match status" value="1"/>
</dbReference>
<keyword evidence="3" id="KW-0143">Chaperone</keyword>
<dbReference type="PANTHER" id="PTHR13748:SF62">
    <property type="entry name" value="COBW DOMAIN-CONTAINING PROTEIN"/>
    <property type="match status" value="1"/>
</dbReference>
<dbReference type="InterPro" id="IPR051316">
    <property type="entry name" value="Zinc-reg_GTPase_activator"/>
</dbReference>
<dbReference type="Pfam" id="PF07683">
    <property type="entry name" value="CobW_C"/>
    <property type="match status" value="1"/>
</dbReference>
<evidence type="ECO:0000256" key="5">
    <source>
        <dbReference type="ARBA" id="ARBA00049117"/>
    </source>
</evidence>
<protein>
    <submittedName>
        <fullName evidence="7">GTPase, G3E family</fullName>
    </submittedName>
</protein>
<feature type="domain" description="CobW C-terminal" evidence="6">
    <location>
        <begin position="237"/>
        <end position="330"/>
    </location>
</feature>
<comment type="catalytic activity">
    <reaction evidence="5">
        <text>GTP + H2O = GDP + phosphate + H(+)</text>
        <dbReference type="Rhea" id="RHEA:19669"/>
        <dbReference type="ChEBI" id="CHEBI:15377"/>
        <dbReference type="ChEBI" id="CHEBI:15378"/>
        <dbReference type="ChEBI" id="CHEBI:37565"/>
        <dbReference type="ChEBI" id="CHEBI:43474"/>
        <dbReference type="ChEBI" id="CHEBI:58189"/>
    </reaction>
    <physiologicalReaction direction="left-to-right" evidence="5">
        <dbReference type="Rhea" id="RHEA:19670"/>
    </physiologicalReaction>
</comment>
<dbReference type="InterPro" id="IPR036627">
    <property type="entry name" value="CobW-likC_sf"/>
</dbReference>
<evidence type="ECO:0000256" key="4">
    <source>
        <dbReference type="ARBA" id="ARBA00034320"/>
    </source>
</evidence>
<dbReference type="InterPro" id="IPR011629">
    <property type="entry name" value="CobW-like_C"/>
</dbReference>
<accession>A0A1I0JD67</accession>
<keyword evidence="1" id="KW-0547">Nucleotide-binding</keyword>
<dbReference type="STRING" id="460384.SAMN05216313_12818"/>
<name>A0A1I0JD67_9FIRM</name>
<keyword evidence="8" id="KW-1185">Reference proteome</keyword>
<dbReference type="SMART" id="SM00833">
    <property type="entry name" value="CobW_C"/>
    <property type="match status" value="1"/>
</dbReference>
<dbReference type="Pfam" id="PF02492">
    <property type="entry name" value="cobW"/>
    <property type="match status" value="1"/>
</dbReference>
<dbReference type="Gene3D" id="3.40.50.300">
    <property type="entry name" value="P-loop containing nucleotide triphosphate hydrolases"/>
    <property type="match status" value="1"/>
</dbReference>
<dbReference type="GO" id="GO:0000166">
    <property type="term" value="F:nucleotide binding"/>
    <property type="evidence" value="ECO:0007669"/>
    <property type="project" value="UniProtKB-KW"/>
</dbReference>
<organism evidence="7 8">
    <name type="scientific">Enterocloster lavalensis</name>
    <dbReference type="NCBI Taxonomy" id="460384"/>
    <lineage>
        <taxon>Bacteria</taxon>
        <taxon>Bacillati</taxon>
        <taxon>Bacillota</taxon>
        <taxon>Clostridia</taxon>
        <taxon>Lachnospirales</taxon>
        <taxon>Lachnospiraceae</taxon>
        <taxon>Enterocloster</taxon>
    </lineage>
</organism>
<comment type="similarity">
    <text evidence="4">Belongs to the SIMIBI class G3E GTPase family. ZNG1 subfamily.</text>
</comment>
<evidence type="ECO:0000256" key="1">
    <source>
        <dbReference type="ARBA" id="ARBA00022741"/>
    </source>
</evidence>
<dbReference type="PANTHER" id="PTHR13748">
    <property type="entry name" value="COBW-RELATED"/>
    <property type="match status" value="1"/>
</dbReference>
<sequence>MCQVTNGDNRKPIIVVTGFLGSGKTTLLSNVLKYGKFANTAVIINEYGQAGLDHRLIRRIEERTRLLSGGCICCNMREDLINELKEILNEAERGRIQLDRVVIETTGLADPAPILFSILMDPVLTNRYYVDGVVCCLDAANGELHLRNNPESVKQIVTADTIIITKTDIVEKETVQEMRERLRQLNPAAIVMEAANGVIDPEIVFANSQSQMEIRRTRLEQLKTEYPDRPTPHDNGVRSMSIRFYEPLDWTAFGLWMSMLLYAHGEKMMRIKGMVDVGDSGPIVINGVQHVIHPPRHLADWNGEEKNSQIVFIMKDLEPEHLMDSLVAFQNILGSAPEITEINLDPYTKM</sequence>
<evidence type="ECO:0000259" key="6">
    <source>
        <dbReference type="SMART" id="SM00833"/>
    </source>
</evidence>
<reference evidence="8" key="1">
    <citation type="submission" date="2016-10" db="EMBL/GenBank/DDBJ databases">
        <authorList>
            <person name="Varghese N."/>
            <person name="Submissions S."/>
        </authorList>
    </citation>
    <scope>NUCLEOTIDE SEQUENCE [LARGE SCALE GENOMIC DNA]</scope>
    <source>
        <strain evidence="8">NLAE-zl-G277</strain>
    </source>
</reference>
<dbReference type="Proteomes" id="UP000198508">
    <property type="component" value="Unassembled WGS sequence"/>
</dbReference>
<evidence type="ECO:0000256" key="2">
    <source>
        <dbReference type="ARBA" id="ARBA00022801"/>
    </source>
</evidence>
<dbReference type="SUPFAM" id="SSF90002">
    <property type="entry name" value="Hypothetical protein YjiA, C-terminal domain"/>
    <property type="match status" value="1"/>
</dbReference>
<keyword evidence="2" id="KW-0378">Hydrolase</keyword>
<dbReference type="Gene3D" id="3.30.1220.10">
    <property type="entry name" value="CobW-like, C-terminal domain"/>
    <property type="match status" value="1"/>
</dbReference>
<proteinExistence type="inferred from homology"/>
<dbReference type="InterPro" id="IPR003495">
    <property type="entry name" value="CobW/HypB/UreG_nucleotide-bd"/>
</dbReference>
<dbReference type="GO" id="GO:0005737">
    <property type="term" value="C:cytoplasm"/>
    <property type="evidence" value="ECO:0007669"/>
    <property type="project" value="TreeGrafter"/>
</dbReference>
<dbReference type="SUPFAM" id="SSF52540">
    <property type="entry name" value="P-loop containing nucleoside triphosphate hydrolases"/>
    <property type="match status" value="1"/>
</dbReference>
<dbReference type="InterPro" id="IPR027417">
    <property type="entry name" value="P-loop_NTPase"/>
</dbReference>